<name>A0ABM1EZC0_PRICU</name>
<evidence type="ECO:0000313" key="11">
    <source>
        <dbReference type="Proteomes" id="UP000695022"/>
    </source>
</evidence>
<comment type="subcellular location">
    <subcellularLocation>
        <location evidence="1">Cell membrane</location>
        <topology evidence="1">Multi-pass membrane protein</topology>
    </subcellularLocation>
</comment>
<gene>
    <name evidence="12" type="primary">LOC106817391</name>
</gene>
<dbReference type="Pfam" id="PF00001">
    <property type="entry name" value="7tm_1"/>
    <property type="match status" value="1"/>
</dbReference>
<feature type="transmembrane region" description="Helical" evidence="9">
    <location>
        <begin position="58"/>
        <end position="78"/>
    </location>
</feature>
<proteinExistence type="predicted"/>
<evidence type="ECO:0000256" key="5">
    <source>
        <dbReference type="ARBA" id="ARBA00023040"/>
    </source>
</evidence>
<keyword evidence="2" id="KW-1003">Cell membrane</keyword>
<dbReference type="CDD" id="cd00637">
    <property type="entry name" value="7tm_classA_rhodopsin-like"/>
    <property type="match status" value="1"/>
</dbReference>
<evidence type="ECO:0000313" key="12">
    <source>
        <dbReference type="RefSeq" id="XP_014677541.1"/>
    </source>
</evidence>
<feature type="transmembrane region" description="Helical" evidence="9">
    <location>
        <begin position="158"/>
        <end position="182"/>
    </location>
</feature>
<dbReference type="RefSeq" id="XP_014677541.1">
    <property type="nucleotide sequence ID" value="XM_014822055.1"/>
</dbReference>
<accession>A0ABM1EZC0</accession>
<evidence type="ECO:0000256" key="6">
    <source>
        <dbReference type="ARBA" id="ARBA00023136"/>
    </source>
</evidence>
<keyword evidence="3 9" id="KW-0812">Transmembrane</keyword>
<sequence length="241" mass="26895">MWTATTSHDNAVGCSAFIGYAISILHVSIVGILLCTLNRYVAIVYPLRYNALLTPARTAMLIATCWAYAVACGAVAAVQIASTWRTPTACIGDMLIARWYTCFIVAEYVAMFVLMVYCYAVIAKIAWQHTRRDRTTASSADRLDMTAFQAKLKMSKTILTVVGSSCLLLSPHVLHLSLIRFFSPQRLLVLRSIRLASLIANSLMNPIIYFYKYKDFRLAVRQLTGCWQTSSVTPVEAMHEC</sequence>
<feature type="transmembrane region" description="Helical" evidence="9">
    <location>
        <begin position="98"/>
        <end position="122"/>
    </location>
</feature>
<dbReference type="InterPro" id="IPR017452">
    <property type="entry name" value="GPCR_Rhodpsn_7TM"/>
</dbReference>
<dbReference type="PRINTS" id="PR00237">
    <property type="entry name" value="GPCRRHODOPSN"/>
</dbReference>
<organism evidence="11 12">
    <name type="scientific">Priapulus caudatus</name>
    <name type="common">Priapulid worm</name>
    <dbReference type="NCBI Taxonomy" id="37621"/>
    <lineage>
        <taxon>Eukaryota</taxon>
        <taxon>Metazoa</taxon>
        <taxon>Ecdysozoa</taxon>
        <taxon>Scalidophora</taxon>
        <taxon>Priapulida</taxon>
        <taxon>Priapulimorpha</taxon>
        <taxon>Priapulimorphida</taxon>
        <taxon>Priapulidae</taxon>
        <taxon>Priapulus</taxon>
    </lineage>
</organism>
<keyword evidence="4 9" id="KW-1133">Transmembrane helix</keyword>
<dbReference type="InterPro" id="IPR000276">
    <property type="entry name" value="GPCR_Rhodpsn"/>
</dbReference>
<dbReference type="PANTHER" id="PTHR24249">
    <property type="entry name" value="HISTAMINE RECEPTOR-RELATED G-PROTEIN COUPLED RECEPTOR"/>
    <property type="match status" value="1"/>
</dbReference>
<evidence type="ECO:0000256" key="1">
    <source>
        <dbReference type="ARBA" id="ARBA00004651"/>
    </source>
</evidence>
<feature type="transmembrane region" description="Helical" evidence="9">
    <location>
        <begin position="17"/>
        <end position="37"/>
    </location>
</feature>
<dbReference type="Proteomes" id="UP000695022">
    <property type="component" value="Unplaced"/>
</dbReference>
<keyword evidence="8" id="KW-0807">Transducer</keyword>
<dbReference type="GeneID" id="106817391"/>
<evidence type="ECO:0000256" key="9">
    <source>
        <dbReference type="SAM" id="Phobius"/>
    </source>
</evidence>
<dbReference type="InterPro" id="IPR050569">
    <property type="entry name" value="TAAR"/>
</dbReference>
<keyword evidence="7" id="KW-0675">Receptor</keyword>
<keyword evidence="5" id="KW-0297">G-protein coupled receptor</keyword>
<dbReference type="PROSITE" id="PS50262">
    <property type="entry name" value="G_PROTEIN_RECEP_F1_2"/>
    <property type="match status" value="1"/>
</dbReference>
<dbReference type="SUPFAM" id="SSF81321">
    <property type="entry name" value="Family A G protein-coupled receptor-like"/>
    <property type="match status" value="1"/>
</dbReference>
<feature type="domain" description="G-protein coupled receptors family 1 profile" evidence="10">
    <location>
        <begin position="1"/>
        <end position="209"/>
    </location>
</feature>
<keyword evidence="6 9" id="KW-0472">Membrane</keyword>
<evidence type="ECO:0000256" key="3">
    <source>
        <dbReference type="ARBA" id="ARBA00022692"/>
    </source>
</evidence>
<evidence type="ECO:0000256" key="2">
    <source>
        <dbReference type="ARBA" id="ARBA00022475"/>
    </source>
</evidence>
<evidence type="ECO:0000256" key="4">
    <source>
        <dbReference type="ARBA" id="ARBA00022989"/>
    </source>
</evidence>
<reference evidence="12" key="1">
    <citation type="submission" date="2025-08" db="UniProtKB">
        <authorList>
            <consortium name="RefSeq"/>
        </authorList>
    </citation>
    <scope>IDENTIFICATION</scope>
</reference>
<dbReference type="Gene3D" id="1.20.1070.10">
    <property type="entry name" value="Rhodopsin 7-helix transmembrane proteins"/>
    <property type="match status" value="1"/>
</dbReference>
<feature type="transmembrane region" description="Helical" evidence="9">
    <location>
        <begin position="188"/>
        <end position="211"/>
    </location>
</feature>
<evidence type="ECO:0000256" key="8">
    <source>
        <dbReference type="ARBA" id="ARBA00023224"/>
    </source>
</evidence>
<keyword evidence="11" id="KW-1185">Reference proteome</keyword>
<evidence type="ECO:0000256" key="7">
    <source>
        <dbReference type="ARBA" id="ARBA00023170"/>
    </source>
</evidence>
<evidence type="ECO:0000259" key="10">
    <source>
        <dbReference type="PROSITE" id="PS50262"/>
    </source>
</evidence>
<protein>
    <submittedName>
        <fullName evidence="12">Melanocortin receptor 5-like</fullName>
    </submittedName>
</protein>
<dbReference type="PANTHER" id="PTHR24249:SF372">
    <property type="entry name" value="G-PROTEIN COUPLED RECEPTORS FAMILY 1 PROFILE DOMAIN-CONTAINING PROTEIN"/>
    <property type="match status" value="1"/>
</dbReference>